<keyword evidence="3 6" id="KW-1017">Isopeptide bond</keyword>
<dbReference type="InterPro" id="IPR042526">
    <property type="entry name" value="Atg5_HR"/>
</dbReference>
<evidence type="ECO:0000259" key="10">
    <source>
        <dbReference type="Pfam" id="PF20638"/>
    </source>
</evidence>
<dbReference type="Pfam" id="PF20637">
    <property type="entry name" value="ATG5_HBR"/>
    <property type="match status" value="1"/>
</dbReference>
<keyword evidence="6" id="KW-0813">Transport</keyword>
<comment type="caution">
    <text evidence="11">The sequence shown here is derived from an EMBL/GenBank/DDBJ whole genome shotgun (WGS) entry which is preliminary data.</text>
</comment>
<dbReference type="Gene3D" id="3.10.20.620">
    <property type="match status" value="1"/>
</dbReference>
<dbReference type="GO" id="GO:0034274">
    <property type="term" value="C:Atg12-Atg5-Atg16 complex"/>
    <property type="evidence" value="ECO:0007669"/>
    <property type="project" value="TreeGrafter"/>
</dbReference>
<dbReference type="Pfam" id="PF04106">
    <property type="entry name" value="ATG5_UblB"/>
    <property type="match status" value="1"/>
</dbReference>
<dbReference type="GO" id="GO:0006995">
    <property type="term" value="P:cellular response to nitrogen starvation"/>
    <property type="evidence" value="ECO:0007669"/>
    <property type="project" value="TreeGrafter"/>
</dbReference>
<dbReference type="InterPro" id="IPR048318">
    <property type="entry name" value="ATG5_UblB"/>
</dbReference>
<reference evidence="11" key="1">
    <citation type="journal article" date="2020" name="Stud. Mycol.">
        <title>101 Dothideomycetes genomes: a test case for predicting lifestyles and emergence of pathogens.</title>
        <authorList>
            <person name="Haridas S."/>
            <person name="Albert R."/>
            <person name="Binder M."/>
            <person name="Bloem J."/>
            <person name="Labutti K."/>
            <person name="Salamov A."/>
            <person name="Andreopoulos B."/>
            <person name="Baker S."/>
            <person name="Barry K."/>
            <person name="Bills G."/>
            <person name="Bluhm B."/>
            <person name="Cannon C."/>
            <person name="Castanera R."/>
            <person name="Culley D."/>
            <person name="Daum C."/>
            <person name="Ezra D."/>
            <person name="Gonzalez J."/>
            <person name="Henrissat B."/>
            <person name="Kuo A."/>
            <person name="Liang C."/>
            <person name="Lipzen A."/>
            <person name="Lutzoni F."/>
            <person name="Magnuson J."/>
            <person name="Mondo S."/>
            <person name="Nolan M."/>
            <person name="Ohm R."/>
            <person name="Pangilinan J."/>
            <person name="Park H.-J."/>
            <person name="Ramirez L."/>
            <person name="Alfaro M."/>
            <person name="Sun H."/>
            <person name="Tritt A."/>
            <person name="Yoshinaga Y."/>
            <person name="Zwiers L.-H."/>
            <person name="Turgeon B."/>
            <person name="Goodwin S."/>
            <person name="Spatafora J."/>
            <person name="Crous P."/>
            <person name="Grigoriev I."/>
        </authorList>
    </citation>
    <scope>NUCLEOTIDE SEQUENCE</scope>
    <source>
        <strain evidence="11">CBS 133067</strain>
    </source>
</reference>
<evidence type="ECO:0000256" key="7">
    <source>
        <dbReference type="SAM" id="MobiDB-lite"/>
    </source>
</evidence>
<dbReference type="PANTHER" id="PTHR13040">
    <property type="entry name" value="AUTOPHAGY PROTEIN 5"/>
    <property type="match status" value="1"/>
</dbReference>
<evidence type="ECO:0000256" key="6">
    <source>
        <dbReference type="RuleBase" id="RU361202"/>
    </source>
</evidence>
<dbReference type="InterPro" id="IPR048939">
    <property type="entry name" value="ATG5_UblA"/>
</dbReference>
<keyword evidence="5 6" id="KW-0072">Autophagy</keyword>
<organism evidence="11 12">
    <name type="scientific">Rhizodiscina lignyota</name>
    <dbReference type="NCBI Taxonomy" id="1504668"/>
    <lineage>
        <taxon>Eukaryota</taxon>
        <taxon>Fungi</taxon>
        <taxon>Dikarya</taxon>
        <taxon>Ascomycota</taxon>
        <taxon>Pezizomycotina</taxon>
        <taxon>Dothideomycetes</taxon>
        <taxon>Pleosporomycetidae</taxon>
        <taxon>Aulographales</taxon>
        <taxon>Rhizodiscinaceae</taxon>
        <taxon>Rhizodiscina</taxon>
    </lineage>
</organism>
<protein>
    <recommendedName>
        <fullName evidence="6">Autophagy protein 5</fullName>
    </recommendedName>
</protein>
<evidence type="ECO:0000313" key="12">
    <source>
        <dbReference type="Proteomes" id="UP000799772"/>
    </source>
</evidence>
<feature type="region of interest" description="Disordered" evidence="7">
    <location>
        <begin position="226"/>
        <end position="254"/>
    </location>
</feature>
<keyword evidence="4 6" id="KW-0832">Ubl conjugation</keyword>
<evidence type="ECO:0000313" key="11">
    <source>
        <dbReference type="EMBL" id="KAF2098951.1"/>
    </source>
</evidence>
<keyword evidence="6" id="KW-0472">Membrane</keyword>
<dbReference type="FunFam" id="3.10.20.620:FF:000004">
    <property type="entry name" value="Autophagy protein 5"/>
    <property type="match status" value="1"/>
</dbReference>
<accession>A0A9P4M5Q8</accession>
<comment type="function">
    <text evidence="6">Involved in cytoplasm to vacuole transport (Cvt) and autophagic vesicle formation.</text>
</comment>
<comment type="subcellular location">
    <subcellularLocation>
        <location evidence="1 6">Preautophagosomal structure membrane</location>
        <topology evidence="1 6">Peripheral membrane protein</topology>
    </subcellularLocation>
</comment>
<dbReference type="AlphaFoldDB" id="A0A9P4M5Q8"/>
<dbReference type="OrthoDB" id="272162at2759"/>
<dbReference type="Gene3D" id="3.10.20.90">
    <property type="entry name" value="Phosphatidylinositol 3-kinase Catalytic Subunit, Chain A, domain 1"/>
    <property type="match status" value="1"/>
</dbReference>
<proteinExistence type="inferred from homology"/>
<evidence type="ECO:0000256" key="3">
    <source>
        <dbReference type="ARBA" id="ARBA00022499"/>
    </source>
</evidence>
<comment type="similarity">
    <text evidence="2 6">Belongs to the ATG5 family.</text>
</comment>
<evidence type="ECO:0000259" key="9">
    <source>
        <dbReference type="Pfam" id="PF20637"/>
    </source>
</evidence>
<evidence type="ECO:0000259" key="8">
    <source>
        <dbReference type="Pfam" id="PF04106"/>
    </source>
</evidence>
<keyword evidence="12" id="KW-1185">Reference proteome</keyword>
<dbReference type="Pfam" id="PF20638">
    <property type="entry name" value="ATG5_UblA"/>
    <property type="match status" value="1"/>
</dbReference>
<dbReference type="EMBL" id="ML978126">
    <property type="protein sequence ID" value="KAF2098951.1"/>
    <property type="molecule type" value="Genomic_DNA"/>
</dbReference>
<evidence type="ECO:0000256" key="5">
    <source>
        <dbReference type="ARBA" id="ARBA00023006"/>
    </source>
</evidence>
<dbReference type="GO" id="GO:0034727">
    <property type="term" value="P:piecemeal microautophagy of the nucleus"/>
    <property type="evidence" value="ECO:0007669"/>
    <property type="project" value="TreeGrafter"/>
</dbReference>
<dbReference type="GO" id="GO:0034045">
    <property type="term" value="C:phagophore assembly site membrane"/>
    <property type="evidence" value="ECO:0007669"/>
    <property type="project" value="UniProtKB-SubCell"/>
</dbReference>
<dbReference type="InterPro" id="IPR048940">
    <property type="entry name" value="ATG5_HBR"/>
</dbReference>
<evidence type="ECO:0000256" key="1">
    <source>
        <dbReference type="ARBA" id="ARBA00004623"/>
    </source>
</evidence>
<dbReference type="Proteomes" id="UP000799772">
    <property type="component" value="Unassembled WGS sequence"/>
</dbReference>
<dbReference type="GO" id="GO:0044233">
    <property type="term" value="C:mitochondria-associated endoplasmic reticulum membrane contact site"/>
    <property type="evidence" value="ECO:0007669"/>
    <property type="project" value="TreeGrafter"/>
</dbReference>
<feature type="domain" description="Autophagy protein ATG5 UblB" evidence="8">
    <location>
        <begin position="214"/>
        <end position="336"/>
    </location>
</feature>
<dbReference type="InterPro" id="IPR007239">
    <property type="entry name" value="Atg5"/>
</dbReference>
<feature type="domain" description="Autophagy protein ATG5 alpha-helical bundle region" evidence="9">
    <location>
        <begin position="150"/>
        <end position="206"/>
    </location>
</feature>
<dbReference type="GO" id="GO:0000422">
    <property type="term" value="P:autophagy of mitochondrion"/>
    <property type="evidence" value="ECO:0007669"/>
    <property type="project" value="TreeGrafter"/>
</dbReference>
<dbReference type="InterPro" id="IPR042527">
    <property type="entry name" value="Atg5_UblA_dom_sf"/>
</dbReference>
<feature type="compositionally biased region" description="Pro residues" evidence="7">
    <location>
        <begin position="234"/>
        <end position="247"/>
    </location>
</feature>
<sequence length="340" mass="37211">MTSSHEQQLSRLQQKVWDGSIPLEIRLSSAECRTFDESDAYLIQVPRISYLPLLLPRIYAFFRSYLIEPDACAAHDGWFSYEDVPLKWHYPLGLLYDLYAGAEPANAEVEGEGDNGNSETSEPDTLPWKLVVHFTDWPSEQLVKLDSEGKQLLDAFRNSVKEAGFIRHSTGKVVMGLGYEDSTQIWRAVEEHDLSLFNPVHAKLLNPPGLSLKNIPIRLYLPSTAAPTQLSAPSPSPGPASPAPNPNPIEEEPPAAGTLRVFQSLVPPSLPSGGSRSQPHTLGTALNTLLPTLFPSRRSPLLALPVLHGAVVPLSANLEELARAVAYADGFLHVAVKMMG</sequence>
<dbReference type="GO" id="GO:0019776">
    <property type="term" value="F:Atg8-family ligase activity"/>
    <property type="evidence" value="ECO:0007669"/>
    <property type="project" value="TreeGrafter"/>
</dbReference>
<evidence type="ECO:0000256" key="2">
    <source>
        <dbReference type="ARBA" id="ARBA00006910"/>
    </source>
</evidence>
<dbReference type="PANTHER" id="PTHR13040:SF2">
    <property type="entry name" value="AUTOPHAGY PROTEIN 5"/>
    <property type="match status" value="1"/>
</dbReference>
<dbReference type="Gene3D" id="1.10.246.190">
    <property type="entry name" value="Autophagy protein Apg5, helix rich domain"/>
    <property type="match status" value="1"/>
</dbReference>
<name>A0A9P4M5Q8_9PEZI</name>
<gene>
    <name evidence="11" type="ORF">NA57DRAFT_39597</name>
</gene>
<feature type="domain" description="Autophagy protein ATG5 UblA" evidence="10">
    <location>
        <begin position="16"/>
        <end position="134"/>
    </location>
</feature>
<evidence type="ECO:0000256" key="4">
    <source>
        <dbReference type="ARBA" id="ARBA00022843"/>
    </source>
</evidence>
<dbReference type="GO" id="GO:0061908">
    <property type="term" value="C:phagophore"/>
    <property type="evidence" value="ECO:0007669"/>
    <property type="project" value="TreeGrafter"/>
</dbReference>
<comment type="subunit">
    <text evidence="6">Conjugated with ATG12.</text>
</comment>
<dbReference type="GO" id="GO:0005776">
    <property type="term" value="C:autophagosome"/>
    <property type="evidence" value="ECO:0007669"/>
    <property type="project" value="TreeGrafter"/>
</dbReference>